<name>A0A3P6SYQ1_LITSI</name>
<reference evidence="2 3" key="1">
    <citation type="submission" date="2018-08" db="EMBL/GenBank/DDBJ databases">
        <authorList>
            <person name="Laetsch R D."/>
            <person name="Stevens L."/>
            <person name="Kumar S."/>
            <person name="Blaxter L. M."/>
        </authorList>
    </citation>
    <scope>NUCLEOTIDE SEQUENCE [LARGE SCALE GENOMIC DNA]</scope>
</reference>
<evidence type="ECO:0000313" key="2">
    <source>
        <dbReference type="EMBL" id="VDK80486.1"/>
    </source>
</evidence>
<dbReference type="AlphaFoldDB" id="A0A3P6SYQ1"/>
<protein>
    <submittedName>
        <fullName evidence="2">Uncharacterized protein</fullName>
    </submittedName>
</protein>
<proteinExistence type="predicted"/>
<dbReference type="Proteomes" id="UP000277928">
    <property type="component" value="Unassembled WGS sequence"/>
</dbReference>
<feature type="region of interest" description="Disordered" evidence="1">
    <location>
        <begin position="77"/>
        <end position="109"/>
    </location>
</feature>
<keyword evidence="3" id="KW-1185">Reference proteome</keyword>
<evidence type="ECO:0000313" key="3">
    <source>
        <dbReference type="Proteomes" id="UP000277928"/>
    </source>
</evidence>
<dbReference type="OrthoDB" id="5864015at2759"/>
<dbReference type="STRING" id="42156.A0A3P6SYQ1"/>
<dbReference type="OMA" id="RECAITP"/>
<dbReference type="EMBL" id="UYRX01000340">
    <property type="protein sequence ID" value="VDK80486.1"/>
    <property type="molecule type" value="Genomic_DNA"/>
</dbReference>
<organism evidence="2 3">
    <name type="scientific">Litomosoides sigmodontis</name>
    <name type="common">Filarial nematode worm</name>
    <dbReference type="NCBI Taxonomy" id="42156"/>
    <lineage>
        <taxon>Eukaryota</taxon>
        <taxon>Metazoa</taxon>
        <taxon>Ecdysozoa</taxon>
        <taxon>Nematoda</taxon>
        <taxon>Chromadorea</taxon>
        <taxon>Rhabditida</taxon>
        <taxon>Spirurina</taxon>
        <taxon>Spiruromorpha</taxon>
        <taxon>Filarioidea</taxon>
        <taxon>Onchocercidae</taxon>
        <taxon>Litomosoides</taxon>
    </lineage>
</organism>
<dbReference type="InterPro" id="IPR005312">
    <property type="entry name" value="DUF1759"/>
</dbReference>
<gene>
    <name evidence="2" type="ORF">NLS_LOCUS4930</name>
</gene>
<accession>A0A3P6SYQ1</accession>
<dbReference type="Pfam" id="PF03564">
    <property type="entry name" value="DUF1759"/>
    <property type="match status" value="1"/>
</dbReference>
<sequence length="109" mass="12193">MDLTSLDPMLIREETFSFDAAVHQQTIPEIQTLNYFTACLIGDALLAVRGYDIVPENYELIRELLTILYYKEVAPANGKHRKDSWPPKGQLGATAEILEQSGAPRDPST</sequence>
<evidence type="ECO:0000256" key="1">
    <source>
        <dbReference type="SAM" id="MobiDB-lite"/>
    </source>
</evidence>